<proteinExistence type="predicted"/>
<name>A0A0E9UIU8_ANGAN</name>
<reference evidence="1" key="2">
    <citation type="journal article" date="2015" name="Fish Shellfish Immunol.">
        <title>Early steps in the European eel (Anguilla anguilla)-Vibrio vulnificus interaction in the gills: Role of the RtxA13 toxin.</title>
        <authorList>
            <person name="Callol A."/>
            <person name="Pajuelo D."/>
            <person name="Ebbesson L."/>
            <person name="Teles M."/>
            <person name="MacKenzie S."/>
            <person name="Amaro C."/>
        </authorList>
    </citation>
    <scope>NUCLEOTIDE SEQUENCE</scope>
</reference>
<accession>A0A0E9UIU8</accession>
<dbReference type="EMBL" id="GBXM01042905">
    <property type="protein sequence ID" value="JAH65672.1"/>
    <property type="molecule type" value="Transcribed_RNA"/>
</dbReference>
<sequence length="29" mass="3096">MWLLAKSIVVSVEALSTQAISDGDFVLTT</sequence>
<evidence type="ECO:0000313" key="1">
    <source>
        <dbReference type="EMBL" id="JAH65672.1"/>
    </source>
</evidence>
<protein>
    <submittedName>
        <fullName evidence="1">Uncharacterized protein</fullName>
    </submittedName>
</protein>
<organism evidence="1">
    <name type="scientific">Anguilla anguilla</name>
    <name type="common">European freshwater eel</name>
    <name type="synonym">Muraena anguilla</name>
    <dbReference type="NCBI Taxonomy" id="7936"/>
    <lineage>
        <taxon>Eukaryota</taxon>
        <taxon>Metazoa</taxon>
        <taxon>Chordata</taxon>
        <taxon>Craniata</taxon>
        <taxon>Vertebrata</taxon>
        <taxon>Euteleostomi</taxon>
        <taxon>Actinopterygii</taxon>
        <taxon>Neopterygii</taxon>
        <taxon>Teleostei</taxon>
        <taxon>Anguilliformes</taxon>
        <taxon>Anguillidae</taxon>
        <taxon>Anguilla</taxon>
    </lineage>
</organism>
<reference evidence="1" key="1">
    <citation type="submission" date="2014-11" db="EMBL/GenBank/DDBJ databases">
        <authorList>
            <person name="Amaro Gonzalez C."/>
        </authorList>
    </citation>
    <scope>NUCLEOTIDE SEQUENCE</scope>
</reference>
<dbReference type="AlphaFoldDB" id="A0A0E9UIU8"/>